<accession>A0ABT4VW47</accession>
<dbReference type="Proteomes" id="UP001148313">
    <property type="component" value="Unassembled WGS sequence"/>
</dbReference>
<name>A0ABT4VW47_9HYPH</name>
<keyword evidence="2" id="KW-1185">Reference proteome</keyword>
<feature type="non-terminal residue" evidence="1">
    <location>
        <position position="202"/>
    </location>
</feature>
<protein>
    <submittedName>
        <fullName evidence="1">Conjugal transfer protein TrbE</fullName>
    </submittedName>
</protein>
<evidence type="ECO:0000313" key="2">
    <source>
        <dbReference type="Proteomes" id="UP001148313"/>
    </source>
</evidence>
<gene>
    <name evidence="1" type="ORF">OOZ53_26460</name>
</gene>
<sequence>MLKLAEYNRRPALLADYLPWACLVAPGVILNKDGSFQRSIQFRGPDLESATESELVATCARINNVLRRFGSGWALFFEADRHPAGGYPSSEFPDPVSGLVDEERRSVFEQSGTLFESSYFLTFVFLPSTESVGRAEHLLIETKEEKRGHDYREDLDRFIQLTDRAIDLLSQLMPAAVALSDGETLTYLHGCISDRRLSVAVP</sequence>
<dbReference type="EMBL" id="JAPJZH010000047">
    <property type="protein sequence ID" value="MDA4848916.1"/>
    <property type="molecule type" value="Genomic_DNA"/>
</dbReference>
<proteinExistence type="predicted"/>
<evidence type="ECO:0000313" key="1">
    <source>
        <dbReference type="EMBL" id="MDA4848916.1"/>
    </source>
</evidence>
<reference evidence="1" key="1">
    <citation type="submission" date="2022-11" db="EMBL/GenBank/DDBJ databases">
        <title>Hoeflea poritis sp. nov., isolated from scleractinian coral Porites lutea.</title>
        <authorList>
            <person name="Zhang G."/>
            <person name="Wei Q."/>
            <person name="Cai L."/>
        </authorList>
    </citation>
    <scope>NUCLEOTIDE SEQUENCE</scope>
    <source>
        <strain evidence="1">E7-10</strain>
    </source>
</reference>
<organism evidence="1 2">
    <name type="scientific">Hoeflea poritis</name>
    <dbReference type="NCBI Taxonomy" id="2993659"/>
    <lineage>
        <taxon>Bacteria</taxon>
        <taxon>Pseudomonadati</taxon>
        <taxon>Pseudomonadota</taxon>
        <taxon>Alphaproteobacteria</taxon>
        <taxon>Hyphomicrobiales</taxon>
        <taxon>Rhizobiaceae</taxon>
        <taxon>Hoeflea</taxon>
    </lineage>
</organism>
<comment type="caution">
    <text evidence="1">The sequence shown here is derived from an EMBL/GenBank/DDBJ whole genome shotgun (WGS) entry which is preliminary data.</text>
</comment>